<evidence type="ECO:0000313" key="3">
    <source>
        <dbReference type="Proteomes" id="UP001303946"/>
    </source>
</evidence>
<feature type="transmembrane region" description="Helical" evidence="1">
    <location>
        <begin position="267"/>
        <end position="292"/>
    </location>
</feature>
<feature type="transmembrane region" description="Helical" evidence="1">
    <location>
        <begin position="53"/>
        <end position="74"/>
    </location>
</feature>
<protein>
    <recommendedName>
        <fullName evidence="4">Transcriptional regulator</fullName>
    </recommendedName>
</protein>
<evidence type="ECO:0000256" key="1">
    <source>
        <dbReference type="SAM" id="Phobius"/>
    </source>
</evidence>
<dbReference type="EMBL" id="CP136336">
    <property type="protein sequence ID" value="WOB07214.1"/>
    <property type="molecule type" value="Genomic_DNA"/>
</dbReference>
<feature type="transmembrane region" description="Helical" evidence="1">
    <location>
        <begin position="119"/>
        <end position="138"/>
    </location>
</feature>
<reference evidence="2 3" key="1">
    <citation type="submission" date="2023-10" db="EMBL/GenBank/DDBJ databases">
        <title>Bacteria for the degradation of biodegradable plastic PBAT(Polybutylene adipate terephthalate).</title>
        <authorList>
            <person name="Weon H.-Y."/>
            <person name="Yeon J."/>
        </authorList>
    </citation>
    <scope>NUCLEOTIDE SEQUENCE [LARGE SCALE GENOMIC DNA]</scope>
    <source>
        <strain evidence="2 3">SBD 7-3</strain>
    </source>
</reference>
<keyword evidence="1" id="KW-1133">Transmembrane helix</keyword>
<name>A0ABZ0CXK9_9BURK</name>
<evidence type="ECO:0008006" key="4">
    <source>
        <dbReference type="Google" id="ProtNLM"/>
    </source>
</evidence>
<keyword evidence="3" id="KW-1185">Reference proteome</keyword>
<feature type="transmembrane region" description="Helical" evidence="1">
    <location>
        <begin position="21"/>
        <end position="41"/>
    </location>
</feature>
<keyword evidence="1" id="KW-0472">Membrane</keyword>
<dbReference type="Proteomes" id="UP001303946">
    <property type="component" value="Chromosome"/>
</dbReference>
<organism evidence="2 3">
    <name type="scientific">Piscinibacter gummiphilus</name>
    <dbReference type="NCBI Taxonomy" id="946333"/>
    <lineage>
        <taxon>Bacteria</taxon>
        <taxon>Pseudomonadati</taxon>
        <taxon>Pseudomonadota</taxon>
        <taxon>Betaproteobacteria</taxon>
        <taxon>Burkholderiales</taxon>
        <taxon>Sphaerotilaceae</taxon>
        <taxon>Piscinibacter</taxon>
    </lineage>
</organism>
<feature type="transmembrane region" description="Helical" evidence="1">
    <location>
        <begin position="86"/>
        <end position="107"/>
    </location>
</feature>
<evidence type="ECO:0000313" key="2">
    <source>
        <dbReference type="EMBL" id="WOB07214.1"/>
    </source>
</evidence>
<proteinExistence type="predicted"/>
<sequence>MSAVPDRRDAALPNAPRSSPALGDGLLYAALALLVLLAWAISRRGYFKAGDDVGYWLGVAGGLMMLTLFTYPLRKHFRFMHRLGKVKWWLVAHMVLGIAGPLLILVHSTFHIGSLNAGVALWSMVIVALSGVVGRFIYMRVNRGLHGEQTTLRELQVRAGLDQSETRSRLHFAPAVEARLLAFEERELKAPPRWSTYLRQVLVLRWQRWHAYRQCLSELHRAIDRVAHKRQWDATERARRERQARKLVDRYLANVVRVAQFTAYERVFALWHVAHVPFVYLLILSAAFHVFAVHAY</sequence>
<accession>A0ABZ0CXK9</accession>
<keyword evidence="1" id="KW-0812">Transmembrane</keyword>
<gene>
    <name evidence="2" type="ORF">RXV79_20130</name>
</gene>
<dbReference type="RefSeq" id="WP_316699886.1">
    <property type="nucleotide sequence ID" value="NZ_CP136336.1"/>
</dbReference>